<evidence type="ECO:0000256" key="15">
    <source>
        <dbReference type="SAM" id="SignalP"/>
    </source>
</evidence>
<evidence type="ECO:0000256" key="7">
    <source>
        <dbReference type="ARBA" id="ARBA00023004"/>
    </source>
</evidence>
<dbReference type="GO" id="GO:0006826">
    <property type="term" value="P:iron ion transport"/>
    <property type="evidence" value="ECO:0007669"/>
    <property type="project" value="UniProtKB-KW"/>
</dbReference>
<feature type="short sequence motif" description="TonB C-terminal box" evidence="13">
    <location>
        <begin position="755"/>
        <end position="772"/>
    </location>
</feature>
<evidence type="ECO:0000256" key="9">
    <source>
        <dbReference type="ARBA" id="ARBA00023077"/>
    </source>
</evidence>
<dbReference type="InterPro" id="IPR036942">
    <property type="entry name" value="Beta-barrel_TonB_sf"/>
</dbReference>
<dbReference type="SUPFAM" id="SSF56935">
    <property type="entry name" value="Porins"/>
    <property type="match status" value="1"/>
</dbReference>
<dbReference type="eggNOG" id="COG4771">
    <property type="taxonomic scope" value="Bacteria"/>
</dbReference>
<dbReference type="RefSeq" id="WP_007618362.1">
    <property type="nucleotide sequence ID" value="NZ_BAEO01000018.1"/>
</dbReference>
<name>K6Y3E4_9ALTE</name>
<dbReference type="PANTHER" id="PTHR32552">
    <property type="entry name" value="FERRICHROME IRON RECEPTOR-RELATED"/>
    <property type="match status" value="1"/>
</dbReference>
<keyword evidence="11 12" id="KW-0998">Cell outer membrane</keyword>
<evidence type="ECO:0000259" key="17">
    <source>
        <dbReference type="Pfam" id="PF07715"/>
    </source>
</evidence>
<evidence type="ECO:0000256" key="2">
    <source>
        <dbReference type="ARBA" id="ARBA00022448"/>
    </source>
</evidence>
<evidence type="ECO:0000259" key="16">
    <source>
        <dbReference type="Pfam" id="PF00593"/>
    </source>
</evidence>
<comment type="subcellular location">
    <subcellularLocation>
        <location evidence="1 12">Cell outer membrane</location>
        <topology evidence="1 12">Multi-pass membrane protein</topology>
    </subcellularLocation>
</comment>
<evidence type="ECO:0000256" key="4">
    <source>
        <dbReference type="ARBA" id="ARBA00022496"/>
    </source>
</evidence>
<reference evidence="18 19" key="1">
    <citation type="journal article" date="2017" name="Antonie Van Leeuwenhoek">
        <title>Rhizobium rhizosphaerae sp. nov., a novel species isolated from rice rhizosphere.</title>
        <authorList>
            <person name="Zhao J.J."/>
            <person name="Zhang J."/>
            <person name="Zhang R.J."/>
            <person name="Zhang C.W."/>
            <person name="Yin H.Q."/>
            <person name="Zhang X.X."/>
        </authorList>
    </citation>
    <scope>NUCLEOTIDE SEQUENCE [LARGE SCALE GENOMIC DNA]</scope>
    <source>
        <strain evidence="18 19">BSs20135</strain>
    </source>
</reference>
<keyword evidence="6 15" id="KW-0732">Signal</keyword>
<keyword evidence="3 12" id="KW-1134">Transmembrane beta strand</keyword>
<dbReference type="PROSITE" id="PS01156">
    <property type="entry name" value="TONB_DEPENDENT_REC_2"/>
    <property type="match status" value="1"/>
</dbReference>
<dbReference type="Proteomes" id="UP000006327">
    <property type="component" value="Unassembled WGS sequence"/>
</dbReference>
<keyword evidence="10 12" id="KW-0472">Membrane</keyword>
<gene>
    <name evidence="18" type="ORF">GARC_1508</name>
</gene>
<comment type="caution">
    <text evidence="18">The sequence shown here is derived from an EMBL/GenBank/DDBJ whole genome shotgun (WGS) entry which is preliminary data.</text>
</comment>
<dbReference type="Pfam" id="PF00593">
    <property type="entry name" value="TonB_dep_Rec_b-barrel"/>
    <property type="match status" value="1"/>
</dbReference>
<dbReference type="PROSITE" id="PS52016">
    <property type="entry name" value="TONB_DEPENDENT_REC_3"/>
    <property type="match status" value="1"/>
</dbReference>
<evidence type="ECO:0000256" key="14">
    <source>
        <dbReference type="RuleBase" id="RU003357"/>
    </source>
</evidence>
<evidence type="ECO:0000256" key="1">
    <source>
        <dbReference type="ARBA" id="ARBA00004571"/>
    </source>
</evidence>
<keyword evidence="18" id="KW-0675">Receptor</keyword>
<dbReference type="AlphaFoldDB" id="K6Y3E4"/>
<protein>
    <submittedName>
        <fullName evidence="18">TonB-dependent receptor</fullName>
    </submittedName>
</protein>
<keyword evidence="7" id="KW-0408">Iron</keyword>
<dbReference type="InterPro" id="IPR012910">
    <property type="entry name" value="Plug_dom"/>
</dbReference>
<organism evidence="18 19">
    <name type="scientific">Paraglaciecola arctica BSs20135</name>
    <dbReference type="NCBI Taxonomy" id="493475"/>
    <lineage>
        <taxon>Bacteria</taxon>
        <taxon>Pseudomonadati</taxon>
        <taxon>Pseudomonadota</taxon>
        <taxon>Gammaproteobacteria</taxon>
        <taxon>Alteromonadales</taxon>
        <taxon>Alteromonadaceae</taxon>
        <taxon>Paraglaciecola</taxon>
    </lineage>
</organism>
<feature type="domain" description="TonB-dependent receptor-like beta-barrel" evidence="16">
    <location>
        <begin position="264"/>
        <end position="734"/>
    </location>
</feature>
<evidence type="ECO:0000313" key="18">
    <source>
        <dbReference type="EMBL" id="GAC18481.1"/>
    </source>
</evidence>
<proteinExistence type="inferred from homology"/>
<feature type="chain" id="PRO_5003899727" evidence="15">
    <location>
        <begin position="25"/>
        <end position="772"/>
    </location>
</feature>
<dbReference type="GO" id="GO:0009279">
    <property type="term" value="C:cell outer membrane"/>
    <property type="evidence" value="ECO:0007669"/>
    <property type="project" value="UniProtKB-SubCell"/>
</dbReference>
<dbReference type="InterPro" id="IPR010917">
    <property type="entry name" value="TonB_rcpt_CS"/>
</dbReference>
<keyword evidence="8" id="KW-0406">Ion transport</keyword>
<evidence type="ECO:0000256" key="13">
    <source>
        <dbReference type="PROSITE-ProRule" id="PRU10144"/>
    </source>
</evidence>
<evidence type="ECO:0000313" key="19">
    <source>
        <dbReference type="Proteomes" id="UP000006327"/>
    </source>
</evidence>
<dbReference type="InterPro" id="IPR039426">
    <property type="entry name" value="TonB-dep_rcpt-like"/>
</dbReference>
<keyword evidence="9 14" id="KW-0798">TonB box</keyword>
<evidence type="ECO:0000256" key="6">
    <source>
        <dbReference type="ARBA" id="ARBA00022729"/>
    </source>
</evidence>
<dbReference type="Pfam" id="PF07715">
    <property type="entry name" value="Plug"/>
    <property type="match status" value="1"/>
</dbReference>
<comment type="similarity">
    <text evidence="12 14">Belongs to the TonB-dependent receptor family.</text>
</comment>
<evidence type="ECO:0000256" key="8">
    <source>
        <dbReference type="ARBA" id="ARBA00023065"/>
    </source>
</evidence>
<evidence type="ECO:0000256" key="12">
    <source>
        <dbReference type="PROSITE-ProRule" id="PRU01360"/>
    </source>
</evidence>
<keyword evidence="4" id="KW-0410">Iron transport</keyword>
<keyword evidence="5 12" id="KW-0812">Transmembrane</keyword>
<feature type="domain" description="TonB-dependent receptor plug" evidence="17">
    <location>
        <begin position="47"/>
        <end position="152"/>
    </location>
</feature>
<evidence type="ECO:0000256" key="3">
    <source>
        <dbReference type="ARBA" id="ARBA00022452"/>
    </source>
</evidence>
<accession>K6Y3E4</accession>
<dbReference type="STRING" id="493475.GARC_1508"/>
<evidence type="ECO:0000256" key="11">
    <source>
        <dbReference type="ARBA" id="ARBA00023237"/>
    </source>
</evidence>
<dbReference type="EMBL" id="BAEO01000018">
    <property type="protein sequence ID" value="GAC18481.1"/>
    <property type="molecule type" value="Genomic_DNA"/>
</dbReference>
<evidence type="ECO:0000256" key="5">
    <source>
        <dbReference type="ARBA" id="ARBA00022692"/>
    </source>
</evidence>
<feature type="signal peptide" evidence="15">
    <location>
        <begin position="1"/>
        <end position="24"/>
    </location>
</feature>
<dbReference type="OrthoDB" id="7051185at2"/>
<dbReference type="PANTHER" id="PTHR32552:SF81">
    <property type="entry name" value="TONB-DEPENDENT OUTER MEMBRANE RECEPTOR"/>
    <property type="match status" value="1"/>
</dbReference>
<dbReference type="InterPro" id="IPR000531">
    <property type="entry name" value="Beta-barrel_TonB"/>
</dbReference>
<evidence type="ECO:0000256" key="10">
    <source>
        <dbReference type="ARBA" id="ARBA00023136"/>
    </source>
</evidence>
<keyword evidence="2 12" id="KW-0813">Transport</keyword>
<keyword evidence="19" id="KW-1185">Reference proteome</keyword>
<dbReference type="Gene3D" id="2.40.170.20">
    <property type="entry name" value="TonB-dependent receptor, beta-barrel domain"/>
    <property type="match status" value="1"/>
</dbReference>
<sequence length="772" mass="85228">MKKTTLNQSVALALITTLAIPVAAQVQDKEQILEVIMVTSQKRTQSIKDVPISVTAIAGEQLLKQNISDNEELADKVANFDISQTGQGFNITMRGLGSGPNQGFEQTVGTYVDGVYRGRAYQMRSAFVDLERFEVLRGPQSTLFGKNTTAGALNVTTRRPTEDLSGYISANYEFNNGYTLDAAVSAPLSDNLQVLATVKVLDHDGYFHNSLANRDEVARDATFARVSFAWQPSDTLEIFLSYQHDDESNVGIAPSQPVAEPVLMGLTLPAYFADINQYKLDDDLYKGNAALGEDEYGDYQADYLTLTADWQFKNLTLSSVTGWQEYSMLQSNDGDHGPAPLTYRQDSDENFEQISQELRLSSEFDGAFNFIAGVYVQSTDLAFDEQYRIYPLNALGPRQYSGDSDTQAIFTKLDYQLDDHWLASLGLRYSKEDKEAKRDLGMVELSSGLPVEQIDIINVPGAVQAMGAPNMLPTDVYLNILKNNLGLEIHSVNGKLSETAFDPSLTVSRTFKQGMVYFSAATGTKSGGYDARANLAKDWQFDAEEVTSYELGTKLTLLDGTLDLNFALFNMDFKNMQTSVFDGVAGFYVENGGRSSSQGIELDGRWLLPGGFTLSGNLAYLDFTWDEFSGAKCFKSAQFLPDNVEANGVTCDFSGKPGAYAPEFSGHLALDYWHVLSGDLELNINLQTNFKSSYYTNYDLNPFTEQSGYGKVDLRVELSDYNLGWSIALVGKNLTDQVTSSYSTDMSFAPAGMYAMWVEPGRTVALQAAYRF</sequence>